<feature type="region of interest" description="Disordered" evidence="1">
    <location>
        <begin position="1"/>
        <end position="65"/>
    </location>
</feature>
<dbReference type="RefSeq" id="WP_377933219.1">
    <property type="nucleotide sequence ID" value="NZ_JBHUEA010000007.1"/>
</dbReference>
<proteinExistence type="predicted"/>
<sequence>LAAATVAPAPAPPAAPARQDAAPGAPAAAVQPVVVGAAQASAAASTPRTAAPDAAGSSTAPAADGAQTQPFTAALSSAVGAQPAASVAPAAPSAPPATPTLPQQLAEPIVLLQSAPDGEHVVIVKVTPENLGPVTVHAHVAHGDLDVQLFAPNADGRDALKSMLSDLRRDPGADAAGTSTTLSLGTGDAPQQQPQGQRDLGASGGGREARPTWQPQGAAARETAATPSAPRPVRSSTALLDVLA</sequence>
<dbReference type="InterPro" id="IPR021136">
    <property type="entry name" value="Flagellar_hook_control-like_C"/>
</dbReference>
<comment type="caution">
    <text evidence="3">The sequence shown here is derived from an EMBL/GenBank/DDBJ whole genome shotgun (WGS) entry which is preliminary data.</text>
</comment>
<evidence type="ECO:0000313" key="3">
    <source>
        <dbReference type="EMBL" id="MFD1721206.1"/>
    </source>
</evidence>
<evidence type="ECO:0000259" key="2">
    <source>
        <dbReference type="Pfam" id="PF02120"/>
    </source>
</evidence>
<dbReference type="Pfam" id="PF02120">
    <property type="entry name" value="Flg_hook"/>
    <property type="match status" value="1"/>
</dbReference>
<dbReference type="EMBL" id="JBHUEA010000007">
    <property type="protein sequence ID" value="MFD1721206.1"/>
    <property type="molecule type" value="Genomic_DNA"/>
</dbReference>
<keyword evidence="3" id="KW-0966">Cell projection</keyword>
<feature type="compositionally biased region" description="Low complexity" evidence="1">
    <location>
        <begin position="218"/>
        <end position="232"/>
    </location>
</feature>
<keyword evidence="3" id="KW-0969">Cilium</keyword>
<accession>A0ABW4LCE1</accession>
<gene>
    <name evidence="3" type="ORF">ACFSBI_06545</name>
</gene>
<evidence type="ECO:0000313" key="4">
    <source>
        <dbReference type="Proteomes" id="UP001597347"/>
    </source>
</evidence>
<feature type="compositionally biased region" description="Low complexity" evidence="1">
    <location>
        <begin position="16"/>
        <end position="55"/>
    </location>
</feature>
<name>A0ABW4LCE1_9MICO</name>
<keyword evidence="3" id="KW-0282">Flagellum</keyword>
<organism evidence="3 4">
    <name type="scientific">Amnibacterium endophyticum</name>
    <dbReference type="NCBI Taxonomy" id="2109337"/>
    <lineage>
        <taxon>Bacteria</taxon>
        <taxon>Bacillati</taxon>
        <taxon>Actinomycetota</taxon>
        <taxon>Actinomycetes</taxon>
        <taxon>Micrococcales</taxon>
        <taxon>Microbacteriaceae</taxon>
        <taxon>Amnibacterium</taxon>
    </lineage>
</organism>
<dbReference type="CDD" id="cd17470">
    <property type="entry name" value="T3SS_Flik_C"/>
    <property type="match status" value="1"/>
</dbReference>
<feature type="compositionally biased region" description="Low complexity" evidence="1">
    <location>
        <begin position="177"/>
        <end position="187"/>
    </location>
</feature>
<dbReference type="InterPro" id="IPR038610">
    <property type="entry name" value="FliK-like_C_sf"/>
</dbReference>
<reference evidence="4" key="1">
    <citation type="journal article" date="2019" name="Int. J. Syst. Evol. Microbiol.">
        <title>The Global Catalogue of Microorganisms (GCM) 10K type strain sequencing project: providing services to taxonomists for standard genome sequencing and annotation.</title>
        <authorList>
            <consortium name="The Broad Institute Genomics Platform"/>
            <consortium name="The Broad Institute Genome Sequencing Center for Infectious Disease"/>
            <person name="Wu L."/>
            <person name="Ma J."/>
        </authorList>
    </citation>
    <scope>NUCLEOTIDE SEQUENCE [LARGE SCALE GENOMIC DNA]</scope>
    <source>
        <strain evidence="4">CGMCC 1.12471</strain>
    </source>
</reference>
<protein>
    <submittedName>
        <fullName evidence="3">Flagellar hook-length control protein FliK</fullName>
    </submittedName>
</protein>
<keyword evidence="4" id="KW-1185">Reference proteome</keyword>
<feature type="non-terminal residue" evidence="3">
    <location>
        <position position="1"/>
    </location>
</feature>
<dbReference type="Proteomes" id="UP001597347">
    <property type="component" value="Unassembled WGS sequence"/>
</dbReference>
<feature type="domain" description="Flagellar hook-length control protein-like C-terminal" evidence="2">
    <location>
        <begin position="114"/>
        <end position="169"/>
    </location>
</feature>
<dbReference type="Gene3D" id="3.30.750.140">
    <property type="match status" value="1"/>
</dbReference>
<feature type="compositionally biased region" description="Polar residues" evidence="1">
    <location>
        <begin position="56"/>
        <end position="65"/>
    </location>
</feature>
<feature type="region of interest" description="Disordered" evidence="1">
    <location>
        <begin position="168"/>
        <end position="244"/>
    </location>
</feature>
<evidence type="ECO:0000256" key="1">
    <source>
        <dbReference type="SAM" id="MobiDB-lite"/>
    </source>
</evidence>